<dbReference type="Proteomes" id="UP000499080">
    <property type="component" value="Unassembled WGS sequence"/>
</dbReference>
<proteinExistence type="predicted"/>
<accession>A0A4Y2GBJ0</accession>
<sequence length="81" mass="9041">MSGKLTKSGEQVRLSAAWTANEISSGAVRIRSWWLNQSELSCGKVLDPHRPVYPNGCKAYNGRWGGNRINLFYTLCPEQGQ</sequence>
<dbReference type="AlphaFoldDB" id="A0A4Y2GBJ0"/>
<comment type="caution">
    <text evidence="1">The sequence shown here is derived from an EMBL/GenBank/DDBJ whole genome shotgun (WGS) entry which is preliminary data.</text>
</comment>
<evidence type="ECO:0000313" key="1">
    <source>
        <dbReference type="EMBL" id="GBM50085.1"/>
    </source>
</evidence>
<name>A0A4Y2GBJ0_ARAVE</name>
<dbReference type="EMBL" id="BGPR01001285">
    <property type="protein sequence ID" value="GBM50085.1"/>
    <property type="molecule type" value="Genomic_DNA"/>
</dbReference>
<evidence type="ECO:0000313" key="2">
    <source>
        <dbReference type="Proteomes" id="UP000499080"/>
    </source>
</evidence>
<gene>
    <name evidence="1" type="ORF">AVEN_223297_1</name>
</gene>
<organism evidence="1 2">
    <name type="scientific">Araneus ventricosus</name>
    <name type="common">Orbweaver spider</name>
    <name type="synonym">Epeira ventricosa</name>
    <dbReference type="NCBI Taxonomy" id="182803"/>
    <lineage>
        <taxon>Eukaryota</taxon>
        <taxon>Metazoa</taxon>
        <taxon>Ecdysozoa</taxon>
        <taxon>Arthropoda</taxon>
        <taxon>Chelicerata</taxon>
        <taxon>Arachnida</taxon>
        <taxon>Araneae</taxon>
        <taxon>Araneomorphae</taxon>
        <taxon>Entelegynae</taxon>
        <taxon>Araneoidea</taxon>
        <taxon>Araneidae</taxon>
        <taxon>Araneus</taxon>
    </lineage>
</organism>
<reference evidence="1 2" key="1">
    <citation type="journal article" date="2019" name="Sci. Rep.">
        <title>Orb-weaving spider Araneus ventricosus genome elucidates the spidroin gene catalogue.</title>
        <authorList>
            <person name="Kono N."/>
            <person name="Nakamura H."/>
            <person name="Ohtoshi R."/>
            <person name="Moran D.A.P."/>
            <person name="Shinohara A."/>
            <person name="Yoshida Y."/>
            <person name="Fujiwara M."/>
            <person name="Mori M."/>
            <person name="Tomita M."/>
            <person name="Arakawa K."/>
        </authorList>
    </citation>
    <scope>NUCLEOTIDE SEQUENCE [LARGE SCALE GENOMIC DNA]</scope>
</reference>
<protein>
    <submittedName>
        <fullName evidence="1">Uncharacterized protein</fullName>
    </submittedName>
</protein>
<keyword evidence="2" id="KW-1185">Reference proteome</keyword>